<name>A0A382ZDS4_9ZZZZ</name>
<evidence type="ECO:0000256" key="2">
    <source>
        <dbReference type="ARBA" id="ARBA00023043"/>
    </source>
</evidence>
<protein>
    <submittedName>
        <fullName evidence="3">Uncharacterized protein</fullName>
    </submittedName>
</protein>
<dbReference type="PROSITE" id="PS50088">
    <property type="entry name" value="ANK_REPEAT"/>
    <property type="match status" value="3"/>
</dbReference>
<gene>
    <name evidence="3" type="ORF">METZ01_LOCUS446528</name>
</gene>
<sequence length="179" mass="18370">MMNSLRVNAVGSLVATLLLTGATASTTPPDSPVADAARGGDVEALRMLIARGEDVNAPHGDGMTALHWAAEHGNLEMAHALIYAGANLGAGTRIGKYVPLHLASKVGSLLVVKALLEAGSDVDPATTTTGVQPIHLGAESGDSEVIRTLVQYGADVDAREGSWGHTPLIFAASQNRTEA</sequence>
<dbReference type="SUPFAM" id="SSF48403">
    <property type="entry name" value="Ankyrin repeat"/>
    <property type="match status" value="1"/>
</dbReference>
<dbReference type="Gene3D" id="1.25.40.20">
    <property type="entry name" value="Ankyrin repeat-containing domain"/>
    <property type="match status" value="1"/>
</dbReference>
<evidence type="ECO:0000256" key="1">
    <source>
        <dbReference type="ARBA" id="ARBA00022737"/>
    </source>
</evidence>
<organism evidence="3">
    <name type="scientific">marine metagenome</name>
    <dbReference type="NCBI Taxonomy" id="408172"/>
    <lineage>
        <taxon>unclassified sequences</taxon>
        <taxon>metagenomes</taxon>
        <taxon>ecological metagenomes</taxon>
    </lineage>
</organism>
<accession>A0A382ZDS4</accession>
<dbReference type="AlphaFoldDB" id="A0A382ZDS4"/>
<dbReference type="InterPro" id="IPR050745">
    <property type="entry name" value="Multifunctional_regulatory"/>
</dbReference>
<proteinExistence type="predicted"/>
<keyword evidence="2" id="KW-0040">ANK repeat</keyword>
<evidence type="ECO:0000313" key="3">
    <source>
        <dbReference type="EMBL" id="SVD93674.1"/>
    </source>
</evidence>
<dbReference type="PANTHER" id="PTHR24189">
    <property type="entry name" value="MYOTROPHIN"/>
    <property type="match status" value="1"/>
</dbReference>
<dbReference type="Pfam" id="PF12796">
    <property type="entry name" value="Ank_2"/>
    <property type="match status" value="1"/>
</dbReference>
<reference evidence="3" key="1">
    <citation type="submission" date="2018-05" db="EMBL/GenBank/DDBJ databases">
        <authorList>
            <person name="Lanie J.A."/>
            <person name="Ng W.-L."/>
            <person name="Kazmierczak K.M."/>
            <person name="Andrzejewski T.M."/>
            <person name="Davidsen T.M."/>
            <person name="Wayne K.J."/>
            <person name="Tettelin H."/>
            <person name="Glass J.I."/>
            <person name="Rusch D."/>
            <person name="Podicherti R."/>
            <person name="Tsui H.-C.T."/>
            <person name="Winkler M.E."/>
        </authorList>
    </citation>
    <scope>NUCLEOTIDE SEQUENCE</scope>
</reference>
<dbReference type="PRINTS" id="PR01415">
    <property type="entry name" value="ANKYRIN"/>
</dbReference>
<dbReference type="InterPro" id="IPR002110">
    <property type="entry name" value="Ankyrin_rpt"/>
</dbReference>
<dbReference type="EMBL" id="UINC01183100">
    <property type="protein sequence ID" value="SVD93674.1"/>
    <property type="molecule type" value="Genomic_DNA"/>
</dbReference>
<dbReference type="Pfam" id="PF13637">
    <property type="entry name" value="Ank_4"/>
    <property type="match status" value="1"/>
</dbReference>
<feature type="non-terminal residue" evidence="3">
    <location>
        <position position="179"/>
    </location>
</feature>
<keyword evidence="1" id="KW-0677">Repeat</keyword>
<dbReference type="PANTHER" id="PTHR24189:SF50">
    <property type="entry name" value="ANKYRIN REPEAT AND SOCS BOX PROTEIN 2"/>
    <property type="match status" value="1"/>
</dbReference>
<dbReference type="SMART" id="SM00248">
    <property type="entry name" value="ANK"/>
    <property type="match status" value="4"/>
</dbReference>
<dbReference type="InterPro" id="IPR036770">
    <property type="entry name" value="Ankyrin_rpt-contain_sf"/>
</dbReference>
<dbReference type="PROSITE" id="PS50297">
    <property type="entry name" value="ANK_REP_REGION"/>
    <property type="match status" value="3"/>
</dbReference>